<protein>
    <submittedName>
        <fullName evidence="1">Uncharacterized protein</fullName>
    </submittedName>
</protein>
<sequence length="104" mass="11389">MRGVAWITGERCPETVELPLGFSSARAASEFWRSRRQTLRSHHLRARRGGEACGSWIPLSAMRPRAGVGRGSADSRNSELQSAPAVSRGLPASVIYDLVALWLE</sequence>
<organism evidence="1 2">
    <name type="scientific">Aldrovandia affinis</name>
    <dbReference type="NCBI Taxonomy" id="143900"/>
    <lineage>
        <taxon>Eukaryota</taxon>
        <taxon>Metazoa</taxon>
        <taxon>Chordata</taxon>
        <taxon>Craniata</taxon>
        <taxon>Vertebrata</taxon>
        <taxon>Euteleostomi</taxon>
        <taxon>Actinopterygii</taxon>
        <taxon>Neopterygii</taxon>
        <taxon>Teleostei</taxon>
        <taxon>Notacanthiformes</taxon>
        <taxon>Halosauridae</taxon>
        <taxon>Aldrovandia</taxon>
    </lineage>
</organism>
<dbReference type="EMBL" id="JAINUG010000269">
    <property type="protein sequence ID" value="KAJ8384564.1"/>
    <property type="molecule type" value="Genomic_DNA"/>
</dbReference>
<dbReference type="AlphaFoldDB" id="A0AAD7RI25"/>
<gene>
    <name evidence="1" type="ORF">AAFF_G00200970</name>
</gene>
<evidence type="ECO:0000313" key="1">
    <source>
        <dbReference type="EMBL" id="KAJ8384564.1"/>
    </source>
</evidence>
<dbReference type="Proteomes" id="UP001221898">
    <property type="component" value="Unassembled WGS sequence"/>
</dbReference>
<comment type="caution">
    <text evidence="1">The sequence shown here is derived from an EMBL/GenBank/DDBJ whole genome shotgun (WGS) entry which is preliminary data.</text>
</comment>
<keyword evidence="2" id="KW-1185">Reference proteome</keyword>
<name>A0AAD7RI25_9TELE</name>
<accession>A0AAD7RI25</accession>
<reference evidence="1" key="1">
    <citation type="journal article" date="2023" name="Science">
        <title>Genome structures resolve the early diversification of teleost fishes.</title>
        <authorList>
            <person name="Parey E."/>
            <person name="Louis A."/>
            <person name="Montfort J."/>
            <person name="Bouchez O."/>
            <person name="Roques C."/>
            <person name="Iampietro C."/>
            <person name="Lluch J."/>
            <person name="Castinel A."/>
            <person name="Donnadieu C."/>
            <person name="Desvignes T."/>
            <person name="Floi Bucao C."/>
            <person name="Jouanno E."/>
            <person name="Wen M."/>
            <person name="Mejri S."/>
            <person name="Dirks R."/>
            <person name="Jansen H."/>
            <person name="Henkel C."/>
            <person name="Chen W.J."/>
            <person name="Zahm M."/>
            <person name="Cabau C."/>
            <person name="Klopp C."/>
            <person name="Thompson A.W."/>
            <person name="Robinson-Rechavi M."/>
            <person name="Braasch I."/>
            <person name="Lecointre G."/>
            <person name="Bobe J."/>
            <person name="Postlethwait J.H."/>
            <person name="Berthelot C."/>
            <person name="Roest Crollius H."/>
            <person name="Guiguen Y."/>
        </authorList>
    </citation>
    <scope>NUCLEOTIDE SEQUENCE</scope>
    <source>
        <strain evidence="1">NC1722</strain>
    </source>
</reference>
<proteinExistence type="predicted"/>
<evidence type="ECO:0000313" key="2">
    <source>
        <dbReference type="Proteomes" id="UP001221898"/>
    </source>
</evidence>